<name>A0A0E9VHF8_ANGAN</name>
<sequence>MFRYIQSLWSSSMVMSTSSNVIRLASRNPTIACCLFLITTEPDEEAM</sequence>
<accession>A0A0E9VHF8</accession>
<dbReference type="EMBL" id="GBXM01031141">
    <property type="protein sequence ID" value="JAH77436.1"/>
    <property type="molecule type" value="Transcribed_RNA"/>
</dbReference>
<reference evidence="1" key="1">
    <citation type="submission" date="2014-11" db="EMBL/GenBank/DDBJ databases">
        <authorList>
            <person name="Amaro Gonzalez C."/>
        </authorList>
    </citation>
    <scope>NUCLEOTIDE SEQUENCE</scope>
</reference>
<reference evidence="1" key="2">
    <citation type="journal article" date="2015" name="Fish Shellfish Immunol.">
        <title>Early steps in the European eel (Anguilla anguilla)-Vibrio vulnificus interaction in the gills: Role of the RtxA13 toxin.</title>
        <authorList>
            <person name="Callol A."/>
            <person name="Pajuelo D."/>
            <person name="Ebbesson L."/>
            <person name="Teles M."/>
            <person name="MacKenzie S."/>
            <person name="Amaro C."/>
        </authorList>
    </citation>
    <scope>NUCLEOTIDE SEQUENCE</scope>
</reference>
<organism evidence="1">
    <name type="scientific">Anguilla anguilla</name>
    <name type="common">European freshwater eel</name>
    <name type="synonym">Muraena anguilla</name>
    <dbReference type="NCBI Taxonomy" id="7936"/>
    <lineage>
        <taxon>Eukaryota</taxon>
        <taxon>Metazoa</taxon>
        <taxon>Chordata</taxon>
        <taxon>Craniata</taxon>
        <taxon>Vertebrata</taxon>
        <taxon>Euteleostomi</taxon>
        <taxon>Actinopterygii</taxon>
        <taxon>Neopterygii</taxon>
        <taxon>Teleostei</taxon>
        <taxon>Anguilliformes</taxon>
        <taxon>Anguillidae</taxon>
        <taxon>Anguilla</taxon>
    </lineage>
</organism>
<evidence type="ECO:0000313" key="1">
    <source>
        <dbReference type="EMBL" id="JAH77436.1"/>
    </source>
</evidence>
<proteinExistence type="predicted"/>
<protein>
    <submittedName>
        <fullName evidence="1">Uncharacterized protein</fullName>
    </submittedName>
</protein>
<dbReference type="AlphaFoldDB" id="A0A0E9VHF8"/>